<gene>
    <name evidence="2" type="ORF">OXPF_31740</name>
</gene>
<dbReference type="InterPro" id="IPR000182">
    <property type="entry name" value="GNAT_dom"/>
</dbReference>
<dbReference type="OrthoDB" id="248489at2"/>
<comment type="caution">
    <text evidence="2">The sequence shown here is derived from an EMBL/GenBank/DDBJ whole genome shotgun (WGS) entry which is preliminary data.</text>
</comment>
<dbReference type="Gene3D" id="3.40.630.30">
    <property type="match status" value="1"/>
</dbReference>
<dbReference type="RefSeq" id="WP_054876175.1">
    <property type="nucleotide sequence ID" value="NZ_LKET01000041.1"/>
</dbReference>
<dbReference type="AlphaFoldDB" id="A0A0N8NSW4"/>
<dbReference type="Pfam" id="PF12746">
    <property type="entry name" value="GNAT_acetyltran"/>
    <property type="match status" value="1"/>
</dbReference>
<dbReference type="Proteomes" id="UP000050326">
    <property type="component" value="Unassembled WGS sequence"/>
</dbReference>
<name>A0A0N8NSW4_9CLOT</name>
<dbReference type="CDD" id="cd04301">
    <property type="entry name" value="NAT_SF"/>
    <property type="match status" value="1"/>
</dbReference>
<feature type="domain" description="N-acetyltransferase" evidence="1">
    <location>
        <begin position="132"/>
        <end position="264"/>
    </location>
</feature>
<keyword evidence="3" id="KW-1185">Reference proteome</keyword>
<sequence length="264" mass="29697">MIRKLSVQDNDKLMEYLKEEASMNLFIIGDIENFGYDKDFMDLWGDFDDNGNYRGVLLRYYNSVIIYAKGDFDVFGFADIMKGFECVEVISGKGGVTEKFENIPGLKLGERRPTYLCELKDSSSLAAISDVSKVKKAGVNDVDRIMELWSITSEFSPVTGSTRRSTKNKLETKSGRVFYIEENGKIISSASTTAENSVSAMIVGVSTHPNHRNKGYATLCMNVLCRELLSEGRLLCLFYDNPVAGKIYKSLGFRDIGIWNMHKN</sequence>
<dbReference type="GO" id="GO:0016747">
    <property type="term" value="F:acyltransferase activity, transferring groups other than amino-acyl groups"/>
    <property type="evidence" value="ECO:0007669"/>
    <property type="project" value="InterPro"/>
</dbReference>
<evidence type="ECO:0000313" key="2">
    <source>
        <dbReference type="EMBL" id="KPU43160.1"/>
    </source>
</evidence>
<reference evidence="2 3" key="1">
    <citation type="submission" date="2015-09" db="EMBL/GenBank/DDBJ databases">
        <title>Genome sequence of Oxobacter pfennigii DSM 3222.</title>
        <authorList>
            <person name="Poehlein A."/>
            <person name="Bengelsdorf F.R."/>
            <person name="Schiel-Bengelsdorf B."/>
            <person name="Duerre P."/>
            <person name="Daniel R."/>
        </authorList>
    </citation>
    <scope>NUCLEOTIDE SEQUENCE [LARGE SCALE GENOMIC DNA]</scope>
    <source>
        <strain evidence="2 3">DSM 3222</strain>
    </source>
</reference>
<evidence type="ECO:0000259" key="1">
    <source>
        <dbReference type="PROSITE" id="PS51186"/>
    </source>
</evidence>
<dbReference type="EMBL" id="LKET01000041">
    <property type="protein sequence ID" value="KPU43160.1"/>
    <property type="molecule type" value="Genomic_DNA"/>
</dbReference>
<keyword evidence="2" id="KW-0808">Transferase</keyword>
<dbReference type="InterPro" id="IPR027365">
    <property type="entry name" value="GNAT_acetyltra_YdfB-like"/>
</dbReference>
<organism evidence="2 3">
    <name type="scientific">Oxobacter pfennigii</name>
    <dbReference type="NCBI Taxonomy" id="36849"/>
    <lineage>
        <taxon>Bacteria</taxon>
        <taxon>Bacillati</taxon>
        <taxon>Bacillota</taxon>
        <taxon>Clostridia</taxon>
        <taxon>Eubacteriales</taxon>
        <taxon>Clostridiaceae</taxon>
        <taxon>Oxobacter</taxon>
    </lineage>
</organism>
<dbReference type="STRING" id="36849.OXPF_31740"/>
<evidence type="ECO:0000313" key="3">
    <source>
        <dbReference type="Proteomes" id="UP000050326"/>
    </source>
</evidence>
<dbReference type="PROSITE" id="PS51186">
    <property type="entry name" value="GNAT"/>
    <property type="match status" value="1"/>
</dbReference>
<dbReference type="SUPFAM" id="SSF55729">
    <property type="entry name" value="Acyl-CoA N-acyltransferases (Nat)"/>
    <property type="match status" value="1"/>
</dbReference>
<protein>
    <submittedName>
        <fullName evidence="2">Acetyltransferase (GNAT) family protein</fullName>
    </submittedName>
</protein>
<proteinExistence type="predicted"/>
<accession>A0A0N8NSW4</accession>
<dbReference type="InterPro" id="IPR016181">
    <property type="entry name" value="Acyl_CoA_acyltransferase"/>
</dbReference>